<accession>A0A0L6U8V5</accession>
<dbReference type="OrthoDB" id="3344688at2759"/>
<reference evidence="1 2" key="1">
    <citation type="submission" date="2015-08" db="EMBL/GenBank/DDBJ databases">
        <title>Next Generation Sequencing and Analysis of the Genome of Puccinia sorghi L Schw, the Causal Agent of Maize Common Rust.</title>
        <authorList>
            <person name="Rochi L."/>
            <person name="Burguener G."/>
            <person name="Darino M."/>
            <person name="Turjanski A."/>
            <person name="Kreff E."/>
            <person name="Dieguez M.J."/>
            <person name="Sacco F."/>
        </authorList>
    </citation>
    <scope>NUCLEOTIDE SEQUENCE [LARGE SCALE GENOMIC DNA]</scope>
    <source>
        <strain evidence="1 2">RO10H11247</strain>
    </source>
</reference>
<keyword evidence="2" id="KW-1185">Reference proteome</keyword>
<dbReference type="AlphaFoldDB" id="A0A0L6U8V5"/>
<protein>
    <submittedName>
        <fullName evidence="1">Uncharacterized protein</fullName>
    </submittedName>
</protein>
<sequence length="127" mass="14440">KKQKNITLSSTKSKMNALLDGEQENQWLMFLLEEIWKKKLDPTVFHVDNCGLMEKLKHFGLNSKMKHLVIKIKSLQGKFMKKEIDVKLVPSGFMIADSLSKAAPHSSVKKLQDRCLLVISPSNKEGC</sequence>
<evidence type="ECO:0000313" key="1">
    <source>
        <dbReference type="EMBL" id="KNZ44936.1"/>
    </source>
</evidence>
<comment type="caution">
    <text evidence="1">The sequence shown here is derived from an EMBL/GenBank/DDBJ whole genome shotgun (WGS) entry which is preliminary data.</text>
</comment>
<dbReference type="Proteomes" id="UP000037035">
    <property type="component" value="Unassembled WGS sequence"/>
</dbReference>
<name>A0A0L6U8V5_9BASI</name>
<organism evidence="1 2">
    <name type="scientific">Puccinia sorghi</name>
    <dbReference type="NCBI Taxonomy" id="27349"/>
    <lineage>
        <taxon>Eukaryota</taxon>
        <taxon>Fungi</taxon>
        <taxon>Dikarya</taxon>
        <taxon>Basidiomycota</taxon>
        <taxon>Pucciniomycotina</taxon>
        <taxon>Pucciniomycetes</taxon>
        <taxon>Pucciniales</taxon>
        <taxon>Pucciniaceae</taxon>
        <taxon>Puccinia</taxon>
    </lineage>
</organism>
<evidence type="ECO:0000313" key="2">
    <source>
        <dbReference type="Proteomes" id="UP000037035"/>
    </source>
</evidence>
<dbReference type="EMBL" id="LAVV01014242">
    <property type="protein sequence ID" value="KNZ44936.1"/>
    <property type="molecule type" value="Genomic_DNA"/>
</dbReference>
<gene>
    <name evidence="1" type="ORF">VP01_8674g1</name>
</gene>
<feature type="non-terminal residue" evidence="1">
    <location>
        <position position="1"/>
    </location>
</feature>
<dbReference type="VEuPathDB" id="FungiDB:VP01_8674g1"/>
<dbReference type="CDD" id="cd09272">
    <property type="entry name" value="RNase_HI_RT_Ty1"/>
    <property type="match status" value="1"/>
</dbReference>
<proteinExistence type="predicted"/>